<reference evidence="2" key="2">
    <citation type="journal article" date="2023" name="Food Microbiol.">
        <title>Evaluation of the fermentation potential of lactic acid bacteria isolated from herbs, fruits and vegetables as starter cultures in nut-based milk alternatives.</title>
        <authorList>
            <person name="Huang W."/>
            <person name="Dong A."/>
            <person name="Pham H.T."/>
            <person name="Zhou C."/>
            <person name="Huo Z."/>
            <person name="Watjen A.P."/>
            <person name="Prakash S."/>
            <person name="Bang-Berthelsen C.H."/>
            <person name="Turner M.S."/>
        </authorList>
    </citation>
    <scope>NUCLEOTIDE SEQUENCE</scope>
    <source>
        <strain evidence="2">3</strain>
    </source>
</reference>
<evidence type="ECO:0000313" key="3">
    <source>
        <dbReference type="Proteomes" id="UP001152614"/>
    </source>
</evidence>
<gene>
    <name evidence="2" type="ORF">OGZ51_11420</name>
</gene>
<comment type="caution">
    <text evidence="2">The sequence shown here is derived from an EMBL/GenBank/DDBJ whole genome shotgun (WGS) entry which is preliminary data.</text>
</comment>
<keyword evidence="1" id="KW-1133">Transmembrane helix</keyword>
<keyword evidence="1" id="KW-0472">Membrane</keyword>
<dbReference type="RefSeq" id="WP_058218449.1">
    <property type="nucleotide sequence ID" value="NZ_CP117409.1"/>
</dbReference>
<dbReference type="EMBL" id="JAOWLY010000013">
    <property type="protein sequence ID" value="MDG4984754.1"/>
    <property type="molecule type" value="Genomic_DNA"/>
</dbReference>
<sequence length="64" mass="7104">MVFAFGAIGILIGLAVLAILLWIFNLLLPILIVVVSGTVIGIVKIYSNIVLWIRELRNDRRDNA</sequence>
<proteinExistence type="predicted"/>
<feature type="transmembrane region" description="Helical" evidence="1">
    <location>
        <begin position="30"/>
        <end position="53"/>
    </location>
</feature>
<name>A0A9X4SA92_9LACT</name>
<accession>A0A9X4SA92</accession>
<organism evidence="2 3">
    <name type="scientific">Lactococcus lactis</name>
    <dbReference type="NCBI Taxonomy" id="1358"/>
    <lineage>
        <taxon>Bacteria</taxon>
        <taxon>Bacillati</taxon>
        <taxon>Bacillota</taxon>
        <taxon>Bacilli</taxon>
        <taxon>Lactobacillales</taxon>
        <taxon>Streptococcaceae</taxon>
        <taxon>Lactococcus</taxon>
    </lineage>
</organism>
<reference evidence="2" key="1">
    <citation type="submission" date="2022-10" db="EMBL/GenBank/DDBJ databases">
        <authorList>
            <person name="Turner M.S."/>
            <person name="Huang W."/>
        </authorList>
    </citation>
    <scope>NUCLEOTIDE SEQUENCE</scope>
    <source>
        <strain evidence="2">3</strain>
    </source>
</reference>
<evidence type="ECO:0000256" key="1">
    <source>
        <dbReference type="SAM" id="Phobius"/>
    </source>
</evidence>
<dbReference type="AlphaFoldDB" id="A0A9X4SA92"/>
<evidence type="ECO:0000313" key="2">
    <source>
        <dbReference type="EMBL" id="MDG4984754.1"/>
    </source>
</evidence>
<dbReference type="Proteomes" id="UP001152614">
    <property type="component" value="Unassembled WGS sequence"/>
</dbReference>
<feature type="transmembrane region" description="Helical" evidence="1">
    <location>
        <begin position="5"/>
        <end position="24"/>
    </location>
</feature>
<keyword evidence="1" id="KW-0812">Transmembrane</keyword>
<protein>
    <submittedName>
        <fullName evidence="2">Uncharacterized protein</fullName>
    </submittedName>
</protein>